<dbReference type="Pfam" id="PF02367">
    <property type="entry name" value="TsaE"/>
    <property type="match status" value="1"/>
</dbReference>
<evidence type="ECO:0000256" key="5">
    <source>
        <dbReference type="ARBA" id="ARBA00022694"/>
    </source>
</evidence>
<dbReference type="CDD" id="cd00882">
    <property type="entry name" value="Ras_like_GTPase"/>
    <property type="match status" value="1"/>
</dbReference>
<keyword evidence="7" id="KW-0547">Nucleotide-binding</keyword>
<keyword evidence="12" id="KW-1185">Reference proteome</keyword>
<reference evidence="12" key="1">
    <citation type="submission" date="2019-02" db="EMBL/GenBank/DDBJ databases">
        <title>Isolation and identification of novel species under the genus Muribaculum.</title>
        <authorList>
            <person name="Miyake S."/>
            <person name="Ding Y."/>
            <person name="Low A."/>
            <person name="Soh M."/>
            <person name="Seedorf H."/>
        </authorList>
    </citation>
    <scope>NUCLEOTIDE SEQUENCE [LARGE SCALE GENOMIC DNA]</scope>
    <source>
        <strain evidence="12">H5</strain>
    </source>
</reference>
<dbReference type="NCBIfam" id="TIGR00150">
    <property type="entry name" value="T6A_YjeE"/>
    <property type="match status" value="1"/>
</dbReference>
<dbReference type="InterPro" id="IPR027417">
    <property type="entry name" value="P-loop_NTPase"/>
</dbReference>
<evidence type="ECO:0000256" key="10">
    <source>
        <dbReference type="ARBA" id="ARBA00032441"/>
    </source>
</evidence>
<dbReference type="GO" id="GO:0002949">
    <property type="term" value="P:tRNA threonylcarbamoyladenosine modification"/>
    <property type="evidence" value="ECO:0007669"/>
    <property type="project" value="InterPro"/>
</dbReference>
<evidence type="ECO:0000256" key="6">
    <source>
        <dbReference type="ARBA" id="ARBA00022723"/>
    </source>
</evidence>
<evidence type="ECO:0000256" key="9">
    <source>
        <dbReference type="ARBA" id="ARBA00022842"/>
    </source>
</evidence>
<dbReference type="RefSeq" id="WP_123613515.1">
    <property type="nucleotide sequence ID" value="NZ_CAXHQF010000001.1"/>
</dbReference>
<dbReference type="GO" id="GO:0005524">
    <property type="term" value="F:ATP binding"/>
    <property type="evidence" value="ECO:0007669"/>
    <property type="project" value="UniProtKB-KW"/>
</dbReference>
<evidence type="ECO:0000313" key="11">
    <source>
        <dbReference type="EMBL" id="QCD42034.1"/>
    </source>
</evidence>
<keyword evidence="6" id="KW-0479">Metal-binding</keyword>
<evidence type="ECO:0000256" key="7">
    <source>
        <dbReference type="ARBA" id="ARBA00022741"/>
    </source>
</evidence>
<evidence type="ECO:0000256" key="4">
    <source>
        <dbReference type="ARBA" id="ARBA00022490"/>
    </source>
</evidence>
<keyword evidence="9" id="KW-0460">Magnesium</keyword>
<dbReference type="GO" id="GO:0005737">
    <property type="term" value="C:cytoplasm"/>
    <property type="evidence" value="ECO:0007669"/>
    <property type="project" value="UniProtKB-SubCell"/>
</dbReference>
<dbReference type="Gene3D" id="3.40.50.300">
    <property type="entry name" value="P-loop containing nucleotide triphosphate hydrolases"/>
    <property type="match status" value="1"/>
</dbReference>
<dbReference type="KEGG" id="ddb:E7747_06945"/>
<keyword evidence="11" id="KW-0808">Transferase</keyword>
<evidence type="ECO:0000256" key="2">
    <source>
        <dbReference type="ARBA" id="ARBA00007599"/>
    </source>
</evidence>
<evidence type="ECO:0000256" key="3">
    <source>
        <dbReference type="ARBA" id="ARBA00019010"/>
    </source>
</evidence>
<name>A0A4P7W289_9BACT</name>
<gene>
    <name evidence="11" type="primary">tsaE</name>
    <name evidence="11" type="ORF">E7747_06945</name>
</gene>
<accession>A0A4P7W289</accession>
<dbReference type="EMBL" id="CP039396">
    <property type="protein sequence ID" value="QCD42034.1"/>
    <property type="molecule type" value="Genomic_DNA"/>
</dbReference>
<dbReference type="PANTHER" id="PTHR33540">
    <property type="entry name" value="TRNA THREONYLCARBAMOYLADENOSINE BIOSYNTHESIS PROTEIN TSAE"/>
    <property type="match status" value="1"/>
</dbReference>
<dbReference type="GO" id="GO:0016740">
    <property type="term" value="F:transferase activity"/>
    <property type="evidence" value="ECO:0007669"/>
    <property type="project" value="UniProtKB-KW"/>
</dbReference>
<sequence length="148" mass="16351">MKQILIPSAEALPEAAQEFLGLMDDATVYAFDGEMGAGKTTFINALSRALGVEDDPTGSPTFSIVNEYRSDTTAELIYHFDLYRIENLEQAFDIGIEDYLDSGALCLIEWPDRIADILPDDTVWVKIDVMPDGSRRLSIGSQEEVANV</sequence>
<organism evidence="11 12">
    <name type="scientific">Duncaniella dubosii</name>
    <dbReference type="NCBI Taxonomy" id="2518971"/>
    <lineage>
        <taxon>Bacteria</taxon>
        <taxon>Pseudomonadati</taxon>
        <taxon>Bacteroidota</taxon>
        <taxon>Bacteroidia</taxon>
        <taxon>Bacteroidales</taxon>
        <taxon>Muribaculaceae</taxon>
        <taxon>Duncaniella</taxon>
    </lineage>
</organism>
<dbReference type="Proteomes" id="UP000297149">
    <property type="component" value="Chromosome"/>
</dbReference>
<evidence type="ECO:0000256" key="1">
    <source>
        <dbReference type="ARBA" id="ARBA00004496"/>
    </source>
</evidence>
<dbReference type="GO" id="GO:0046872">
    <property type="term" value="F:metal ion binding"/>
    <property type="evidence" value="ECO:0007669"/>
    <property type="project" value="UniProtKB-KW"/>
</dbReference>
<protein>
    <recommendedName>
        <fullName evidence="3">tRNA threonylcarbamoyladenosine biosynthesis protein TsaE</fullName>
    </recommendedName>
    <alternativeName>
        <fullName evidence="10">t(6)A37 threonylcarbamoyladenosine biosynthesis protein TsaE</fullName>
    </alternativeName>
</protein>
<keyword evidence="8" id="KW-0067">ATP-binding</keyword>
<dbReference type="InterPro" id="IPR003442">
    <property type="entry name" value="T6A_TsaE"/>
</dbReference>
<keyword evidence="5" id="KW-0819">tRNA processing</keyword>
<dbReference type="AlphaFoldDB" id="A0A4P7W289"/>
<comment type="subcellular location">
    <subcellularLocation>
        <location evidence="1">Cytoplasm</location>
    </subcellularLocation>
</comment>
<dbReference type="PANTHER" id="PTHR33540:SF2">
    <property type="entry name" value="TRNA THREONYLCARBAMOYLADENOSINE BIOSYNTHESIS PROTEIN TSAE"/>
    <property type="match status" value="1"/>
</dbReference>
<proteinExistence type="inferred from homology"/>
<dbReference type="SUPFAM" id="SSF52540">
    <property type="entry name" value="P-loop containing nucleoside triphosphate hydrolases"/>
    <property type="match status" value="1"/>
</dbReference>
<evidence type="ECO:0000313" key="12">
    <source>
        <dbReference type="Proteomes" id="UP000297149"/>
    </source>
</evidence>
<evidence type="ECO:0000256" key="8">
    <source>
        <dbReference type="ARBA" id="ARBA00022840"/>
    </source>
</evidence>
<keyword evidence="4" id="KW-0963">Cytoplasm</keyword>
<comment type="similarity">
    <text evidence="2">Belongs to the TsaE family.</text>
</comment>